<dbReference type="Proteomes" id="UP000001449">
    <property type="component" value="Chromosome 6"/>
</dbReference>
<accession>B8C475</accession>
<reference evidence="4 5" key="2">
    <citation type="journal article" date="2008" name="Nature">
        <title>The Phaeodactylum genome reveals the evolutionary history of diatom genomes.</title>
        <authorList>
            <person name="Bowler C."/>
            <person name="Allen A.E."/>
            <person name="Badger J.H."/>
            <person name="Grimwood J."/>
            <person name="Jabbari K."/>
            <person name="Kuo A."/>
            <person name="Maheswari U."/>
            <person name="Martens C."/>
            <person name="Maumus F."/>
            <person name="Otillar R.P."/>
            <person name="Rayko E."/>
            <person name="Salamov A."/>
            <person name="Vandepoele K."/>
            <person name="Beszteri B."/>
            <person name="Gruber A."/>
            <person name="Heijde M."/>
            <person name="Katinka M."/>
            <person name="Mock T."/>
            <person name="Valentin K."/>
            <person name="Verret F."/>
            <person name="Berges J.A."/>
            <person name="Brownlee C."/>
            <person name="Cadoret J.P."/>
            <person name="Chiovitti A."/>
            <person name="Choi C.J."/>
            <person name="Coesel S."/>
            <person name="De Martino A."/>
            <person name="Detter J.C."/>
            <person name="Durkin C."/>
            <person name="Falciatore A."/>
            <person name="Fournet J."/>
            <person name="Haruta M."/>
            <person name="Huysman M.J."/>
            <person name="Jenkins B.D."/>
            <person name="Jiroutova K."/>
            <person name="Jorgensen R.E."/>
            <person name="Joubert Y."/>
            <person name="Kaplan A."/>
            <person name="Kroger N."/>
            <person name="Kroth P.G."/>
            <person name="La Roche J."/>
            <person name="Lindquist E."/>
            <person name="Lommer M."/>
            <person name="Martin-Jezequel V."/>
            <person name="Lopez P.J."/>
            <person name="Lucas S."/>
            <person name="Mangogna M."/>
            <person name="McGinnis K."/>
            <person name="Medlin L.K."/>
            <person name="Montsant A."/>
            <person name="Oudot-Le Secq M.P."/>
            <person name="Napoli C."/>
            <person name="Obornik M."/>
            <person name="Parker M.S."/>
            <person name="Petit J.L."/>
            <person name="Porcel B.M."/>
            <person name="Poulsen N."/>
            <person name="Robison M."/>
            <person name="Rychlewski L."/>
            <person name="Rynearson T.A."/>
            <person name="Schmutz J."/>
            <person name="Shapiro H."/>
            <person name="Siaut M."/>
            <person name="Stanley M."/>
            <person name="Sussman M.R."/>
            <person name="Taylor A.R."/>
            <person name="Vardi A."/>
            <person name="von Dassow P."/>
            <person name="Vyverman W."/>
            <person name="Willis A."/>
            <person name="Wyrwicz L.S."/>
            <person name="Rokhsar D.S."/>
            <person name="Weissenbach J."/>
            <person name="Armbrust E.V."/>
            <person name="Green B.R."/>
            <person name="Van de Peer Y."/>
            <person name="Grigoriev I.V."/>
        </authorList>
    </citation>
    <scope>NUCLEOTIDE SEQUENCE [LARGE SCALE GENOMIC DNA]</scope>
    <source>
        <strain evidence="4 5">CCMP1335</strain>
    </source>
</reference>
<dbReference type="PANTHER" id="PTHR47249">
    <property type="entry name" value="VACUOLAR PROTEIN 8"/>
    <property type="match status" value="1"/>
</dbReference>
<feature type="compositionally biased region" description="Low complexity" evidence="3">
    <location>
        <begin position="15"/>
        <end position="28"/>
    </location>
</feature>
<organism evidence="4 5">
    <name type="scientific">Thalassiosira pseudonana</name>
    <name type="common">Marine diatom</name>
    <name type="synonym">Cyclotella nana</name>
    <dbReference type="NCBI Taxonomy" id="35128"/>
    <lineage>
        <taxon>Eukaryota</taxon>
        <taxon>Sar</taxon>
        <taxon>Stramenopiles</taxon>
        <taxon>Ochrophyta</taxon>
        <taxon>Bacillariophyta</taxon>
        <taxon>Coscinodiscophyceae</taxon>
        <taxon>Thalassiosirophycidae</taxon>
        <taxon>Thalassiosirales</taxon>
        <taxon>Thalassiosiraceae</taxon>
        <taxon>Thalassiosira</taxon>
    </lineage>
</organism>
<evidence type="ECO:0000256" key="3">
    <source>
        <dbReference type="SAM" id="MobiDB-lite"/>
    </source>
</evidence>
<evidence type="ECO:0000256" key="2">
    <source>
        <dbReference type="ARBA" id="ARBA00022737"/>
    </source>
</evidence>
<dbReference type="eggNOG" id="ENOG502RWG8">
    <property type="taxonomic scope" value="Eukaryota"/>
</dbReference>
<dbReference type="InParanoid" id="B8C475"/>
<dbReference type="PaxDb" id="35128-Thaps6398"/>
<dbReference type="Gene3D" id="1.25.10.10">
    <property type="entry name" value="Leucine-rich Repeat Variant"/>
    <property type="match status" value="2"/>
</dbReference>
<dbReference type="HOGENOM" id="CLU_339673_0_0_1"/>
<evidence type="ECO:0000256" key="1">
    <source>
        <dbReference type="ARBA" id="ARBA00005462"/>
    </source>
</evidence>
<dbReference type="EMBL" id="CM000643">
    <property type="protein sequence ID" value="EED91672.1"/>
    <property type="molecule type" value="Genomic_DNA"/>
</dbReference>
<dbReference type="KEGG" id="tps:THAPSDRAFT_6398"/>
<reference evidence="4 5" key="1">
    <citation type="journal article" date="2004" name="Science">
        <title>The genome of the diatom Thalassiosira pseudonana: ecology, evolution, and metabolism.</title>
        <authorList>
            <person name="Armbrust E.V."/>
            <person name="Berges J.A."/>
            <person name="Bowler C."/>
            <person name="Green B.R."/>
            <person name="Martinez D."/>
            <person name="Putnam N.H."/>
            <person name="Zhou S."/>
            <person name="Allen A.E."/>
            <person name="Apt K.E."/>
            <person name="Bechner M."/>
            <person name="Brzezinski M.A."/>
            <person name="Chaal B.K."/>
            <person name="Chiovitti A."/>
            <person name="Davis A.K."/>
            <person name="Demarest M.S."/>
            <person name="Detter J.C."/>
            <person name="Glavina T."/>
            <person name="Goodstein D."/>
            <person name="Hadi M.Z."/>
            <person name="Hellsten U."/>
            <person name="Hildebrand M."/>
            <person name="Jenkins B.D."/>
            <person name="Jurka J."/>
            <person name="Kapitonov V.V."/>
            <person name="Kroger N."/>
            <person name="Lau W.W."/>
            <person name="Lane T.W."/>
            <person name="Larimer F.W."/>
            <person name="Lippmeier J.C."/>
            <person name="Lucas S."/>
            <person name="Medina M."/>
            <person name="Montsant A."/>
            <person name="Obornik M."/>
            <person name="Parker M.S."/>
            <person name="Palenik B."/>
            <person name="Pazour G.J."/>
            <person name="Richardson P.M."/>
            <person name="Rynearson T.A."/>
            <person name="Saito M.A."/>
            <person name="Schwartz D.C."/>
            <person name="Thamatrakoln K."/>
            <person name="Valentin K."/>
            <person name="Vardi A."/>
            <person name="Wilkerson F.P."/>
            <person name="Rokhsar D.S."/>
        </authorList>
    </citation>
    <scope>NUCLEOTIDE SEQUENCE [LARGE SCALE GENOMIC DNA]</scope>
    <source>
        <strain evidence="4 5">CCMP1335</strain>
    </source>
</reference>
<protein>
    <submittedName>
        <fullName evidence="4">Uncharacterized protein</fullName>
    </submittedName>
</protein>
<dbReference type="RefSeq" id="XP_002291565.1">
    <property type="nucleotide sequence ID" value="XM_002291529.1"/>
</dbReference>
<comment type="similarity">
    <text evidence="1">Belongs to the beta-catenin family.</text>
</comment>
<dbReference type="GeneID" id="7442744"/>
<name>B8C475_THAPS</name>
<feature type="compositionally biased region" description="Basic and acidic residues" evidence="3">
    <location>
        <begin position="545"/>
        <end position="556"/>
    </location>
</feature>
<dbReference type="GO" id="GO:0043495">
    <property type="term" value="F:protein-membrane adaptor activity"/>
    <property type="evidence" value="ECO:0007669"/>
    <property type="project" value="InterPro"/>
</dbReference>
<dbReference type="InterPro" id="IPR011989">
    <property type="entry name" value="ARM-like"/>
</dbReference>
<evidence type="ECO:0000313" key="5">
    <source>
        <dbReference type="Proteomes" id="UP000001449"/>
    </source>
</evidence>
<feature type="region of interest" description="Disordered" evidence="3">
    <location>
        <begin position="214"/>
        <end position="265"/>
    </location>
</feature>
<proteinExistence type="inferred from homology"/>
<sequence length="837" mass="91287">MTARARQRRMRRMHGSGASDGGAAAAAATERYDGKSVEGKSTNSKKKEGSSNNTRNTIELSSPREKSTMMKSRYELEYLLLHSTEQHASSTSSKPKSKLPPINSVRSITPTNSTLHNEFLPDFNNTSGCLTPDEVRDAANFTSIQFECSYTSGEVEMFSGDEGDSPNDNCFQNEVWSEATTPSILNREDIFHHKAASSIVSLLTPDRMFEAGLMAPEGTTGEDGNEEDDCPPDVNGDSPTGVASPGLTFDGGDDPGSFRGVDWKGTKQVGVDGSEVVTRKLFCQEGGRREQCGGASGGNANNSDGNKEIDQNNVLNALKGRMIAPSQQFSDLLSQIHRTSDNKVINRAYATRRKNACGALKILSAKEENRLKICWTKGVLQAISSVLADVKVESMDELASSANVEARNRVVSTLLNLSVNKKNRMLICNTPGVLESITQCILGDDGESRQGCCTTLLYLAKTSETRPLIIKCRGLLDALSGVVEVPKVVDMTLENMEEVLNKPYQNRYLEKFNLHANSPGEETTLSGDDSSVSDKYKNSSRASRSRSDGSHSKESQDESSQSSQSSIPQDVPKMEICFKTPMLVGMKSEDIDYDADPNRFLHGARLSTFACLLCLVKNKENAYNIAREDVLVEALIGVSTKHSSLSHARAISILAHLTRHPKNCHHLVFKCAKLLPMLQNATSSPEGETRKYALCSLQNLSMDKSCRAPIAHTPKMIVSLAERCSKKETKEEVLAAVAALQNLSDEPANLIQFTIVQNCIGTLIETAQGRQGEKGDSVTDLTAFMAKNTLTTLSYWFRKIATSGSERMMRPQGISPGAAPLQLCNAVLQPTEYNQWA</sequence>
<feature type="region of interest" description="Disordered" evidence="3">
    <location>
        <begin position="518"/>
        <end position="569"/>
    </location>
</feature>
<feature type="region of interest" description="Disordered" evidence="3">
    <location>
        <begin position="1"/>
        <end position="69"/>
    </location>
</feature>
<feature type="compositionally biased region" description="Polar residues" evidence="3">
    <location>
        <begin position="520"/>
        <end position="530"/>
    </location>
</feature>
<evidence type="ECO:0000313" key="4">
    <source>
        <dbReference type="EMBL" id="EED91672.1"/>
    </source>
</evidence>
<dbReference type="InterPro" id="IPR045156">
    <property type="entry name" value="Vac8"/>
</dbReference>
<dbReference type="SUPFAM" id="SSF48371">
    <property type="entry name" value="ARM repeat"/>
    <property type="match status" value="1"/>
</dbReference>
<dbReference type="GO" id="GO:0071562">
    <property type="term" value="P:nucleus-vacuole junction assembly"/>
    <property type="evidence" value="ECO:0007669"/>
    <property type="project" value="InterPro"/>
</dbReference>
<keyword evidence="2" id="KW-0677">Repeat</keyword>
<gene>
    <name evidence="4" type="ORF">THAPSDRAFT_6398</name>
</gene>
<feature type="compositionally biased region" description="Polar residues" evidence="3">
    <location>
        <begin position="50"/>
        <end position="60"/>
    </location>
</feature>
<feature type="compositionally biased region" description="Basic residues" evidence="3">
    <location>
        <begin position="1"/>
        <end position="14"/>
    </location>
</feature>
<dbReference type="InterPro" id="IPR016024">
    <property type="entry name" value="ARM-type_fold"/>
</dbReference>
<dbReference type="AlphaFoldDB" id="B8C475"/>
<dbReference type="PANTHER" id="PTHR47249:SF1">
    <property type="entry name" value="VACUOLAR PROTEIN 8"/>
    <property type="match status" value="1"/>
</dbReference>
<keyword evidence="5" id="KW-1185">Reference proteome</keyword>